<evidence type="ECO:0000313" key="2">
    <source>
        <dbReference type="EMBL" id="MFD2247387.1"/>
    </source>
</evidence>
<dbReference type="EMBL" id="JBHUIM010000002">
    <property type="protein sequence ID" value="MFD2247387.1"/>
    <property type="molecule type" value="Genomic_DNA"/>
</dbReference>
<keyword evidence="2" id="KW-0378">Hydrolase</keyword>
<sequence>MANQITSRTYQVHNLDVHVSERQGKEPAIVLLHGVSMSKQVWQKQLESEALQDHHMISIELPGHGESGWSGAPADDYTLPGYAHLLTELLPQVIHEPYVIAGYSMGGNIAVEALPTLRGCIGLMVVNTAIADGKPADITKAFNQKRAGVLGTILKEQADDDELRYYARSFFAKKNKEMPNTLATDFKNTDPKARSILAQSVADGNHEDELALLKHAAVPVALVTGKKDRLGDRDYLKNLDIPKWRGETIIIPRAGHIPQLENSEDFDATLLAFVEHCQRVSQEQVA</sequence>
<dbReference type="Proteomes" id="UP001597374">
    <property type="component" value="Unassembled WGS sequence"/>
</dbReference>
<keyword evidence="3" id="KW-1185">Reference proteome</keyword>
<dbReference type="SUPFAM" id="SSF53474">
    <property type="entry name" value="alpha/beta-Hydrolases"/>
    <property type="match status" value="1"/>
</dbReference>
<dbReference type="GO" id="GO:0016787">
    <property type="term" value="F:hydrolase activity"/>
    <property type="evidence" value="ECO:0007669"/>
    <property type="project" value="UniProtKB-KW"/>
</dbReference>
<proteinExistence type="predicted"/>
<evidence type="ECO:0000313" key="3">
    <source>
        <dbReference type="Proteomes" id="UP001597374"/>
    </source>
</evidence>
<name>A0ABW5D0L6_9BACT</name>
<evidence type="ECO:0000259" key="1">
    <source>
        <dbReference type="Pfam" id="PF12697"/>
    </source>
</evidence>
<dbReference type="PANTHER" id="PTHR43798">
    <property type="entry name" value="MONOACYLGLYCEROL LIPASE"/>
    <property type="match status" value="1"/>
</dbReference>
<dbReference type="RefSeq" id="WP_250430319.1">
    <property type="nucleotide sequence ID" value="NZ_JALPRR010000003.1"/>
</dbReference>
<dbReference type="InterPro" id="IPR050266">
    <property type="entry name" value="AB_hydrolase_sf"/>
</dbReference>
<dbReference type="InterPro" id="IPR000073">
    <property type="entry name" value="AB_hydrolase_1"/>
</dbReference>
<comment type="caution">
    <text evidence="2">The sequence shown here is derived from an EMBL/GenBank/DDBJ whole genome shotgun (WGS) entry which is preliminary data.</text>
</comment>
<dbReference type="Gene3D" id="3.40.50.1820">
    <property type="entry name" value="alpha/beta hydrolase"/>
    <property type="match status" value="1"/>
</dbReference>
<dbReference type="InterPro" id="IPR029058">
    <property type="entry name" value="AB_hydrolase_fold"/>
</dbReference>
<feature type="domain" description="AB hydrolase-1" evidence="1">
    <location>
        <begin position="29"/>
        <end position="266"/>
    </location>
</feature>
<reference evidence="3" key="1">
    <citation type="journal article" date="2019" name="Int. J. Syst. Evol. Microbiol.">
        <title>The Global Catalogue of Microorganisms (GCM) 10K type strain sequencing project: providing services to taxonomists for standard genome sequencing and annotation.</title>
        <authorList>
            <consortium name="The Broad Institute Genomics Platform"/>
            <consortium name="The Broad Institute Genome Sequencing Center for Infectious Disease"/>
            <person name="Wu L."/>
            <person name="Ma J."/>
        </authorList>
    </citation>
    <scope>NUCLEOTIDE SEQUENCE [LARGE SCALE GENOMIC DNA]</scope>
    <source>
        <strain evidence="3">CGMCC 4.1782</strain>
    </source>
</reference>
<accession>A0ABW5D0L6</accession>
<dbReference type="Pfam" id="PF12697">
    <property type="entry name" value="Abhydrolase_6"/>
    <property type="match status" value="1"/>
</dbReference>
<organism evidence="2 3">
    <name type="scientific">Pontibacter ruber</name>
    <dbReference type="NCBI Taxonomy" id="1343895"/>
    <lineage>
        <taxon>Bacteria</taxon>
        <taxon>Pseudomonadati</taxon>
        <taxon>Bacteroidota</taxon>
        <taxon>Cytophagia</taxon>
        <taxon>Cytophagales</taxon>
        <taxon>Hymenobacteraceae</taxon>
        <taxon>Pontibacter</taxon>
    </lineage>
</organism>
<dbReference type="PANTHER" id="PTHR43798:SF33">
    <property type="entry name" value="HYDROLASE, PUTATIVE (AFU_ORTHOLOGUE AFUA_2G14860)-RELATED"/>
    <property type="match status" value="1"/>
</dbReference>
<protein>
    <submittedName>
        <fullName evidence="2">Alpha/beta fold hydrolase</fullName>
    </submittedName>
</protein>
<gene>
    <name evidence="2" type="ORF">ACFSKP_14060</name>
</gene>